<accession>A0A402BAI3</accession>
<sequence length="258" mass="27989">MDAELNQVDLAFVVDTTGSMGPLIRAARQQMVDMLRQLASAADIRLQLGIVEYRDHPPQAKIVYRVYPFTADLAQAQQTIESLQADEGGDAPEAVLDGIVAACRELSWRPHALRLLILVGDAPPHGVGSAGDSFAAGCPCGETVLSVTRHAEEGRITIHALGLTSDTNASFGEISTLTGGRFFESKQAQKAIEHIAELLQMEFAALELDRQVLAQYHDLSELDVEALAQRLDVPYHVASNSLLRLLSRDLIEVPVLEA</sequence>
<proteinExistence type="predicted"/>
<dbReference type="Gene3D" id="3.40.50.410">
    <property type="entry name" value="von Willebrand factor, type A domain"/>
    <property type="match status" value="1"/>
</dbReference>
<dbReference type="InterPro" id="IPR052969">
    <property type="entry name" value="Thr-specific_kinase-like"/>
</dbReference>
<dbReference type="CDD" id="cd00198">
    <property type="entry name" value="vWFA"/>
    <property type="match status" value="1"/>
</dbReference>
<evidence type="ECO:0000256" key="3">
    <source>
        <dbReference type="ARBA" id="ARBA00022729"/>
    </source>
</evidence>
<comment type="subcellular location">
    <subcellularLocation>
        <location evidence="1">Secreted</location>
    </subcellularLocation>
</comment>
<keyword evidence="2" id="KW-0964">Secreted</keyword>
<dbReference type="PROSITE" id="PS50234">
    <property type="entry name" value="VWFA"/>
    <property type="match status" value="1"/>
</dbReference>
<dbReference type="EMBL" id="BIFT01000001">
    <property type="protein sequence ID" value="GCE28408.1"/>
    <property type="molecule type" value="Genomic_DNA"/>
</dbReference>
<dbReference type="InterPro" id="IPR002035">
    <property type="entry name" value="VWF_A"/>
</dbReference>
<evidence type="ECO:0000259" key="4">
    <source>
        <dbReference type="PROSITE" id="PS50234"/>
    </source>
</evidence>
<dbReference type="RefSeq" id="WP_161982246.1">
    <property type="nucleotide sequence ID" value="NZ_BIFT01000001.1"/>
</dbReference>
<comment type="caution">
    <text evidence="5">The sequence shown here is derived from an EMBL/GenBank/DDBJ whole genome shotgun (WGS) entry which is preliminary data.</text>
</comment>
<dbReference type="GO" id="GO:0005737">
    <property type="term" value="C:cytoplasm"/>
    <property type="evidence" value="ECO:0007669"/>
    <property type="project" value="TreeGrafter"/>
</dbReference>
<organism evidence="5 6">
    <name type="scientific">Dictyobacter alpinus</name>
    <dbReference type="NCBI Taxonomy" id="2014873"/>
    <lineage>
        <taxon>Bacteria</taxon>
        <taxon>Bacillati</taxon>
        <taxon>Chloroflexota</taxon>
        <taxon>Ktedonobacteria</taxon>
        <taxon>Ktedonobacterales</taxon>
        <taxon>Dictyobacteraceae</taxon>
        <taxon>Dictyobacter</taxon>
    </lineage>
</organism>
<dbReference type="PANTHER" id="PTHR47763">
    <property type="entry name" value="ALPHA-PROTEIN KINASE VWKA"/>
    <property type="match status" value="1"/>
</dbReference>
<feature type="domain" description="VWFA" evidence="4">
    <location>
        <begin position="9"/>
        <end position="199"/>
    </location>
</feature>
<keyword evidence="3" id="KW-0732">Signal</keyword>
<evidence type="ECO:0000256" key="2">
    <source>
        <dbReference type="ARBA" id="ARBA00022525"/>
    </source>
</evidence>
<gene>
    <name evidence="5" type="ORF">KDA_38920</name>
</gene>
<evidence type="ECO:0000313" key="6">
    <source>
        <dbReference type="Proteomes" id="UP000287171"/>
    </source>
</evidence>
<dbReference type="AlphaFoldDB" id="A0A402BAI3"/>
<keyword evidence="6" id="KW-1185">Reference proteome</keyword>
<evidence type="ECO:0000313" key="5">
    <source>
        <dbReference type="EMBL" id="GCE28408.1"/>
    </source>
</evidence>
<dbReference type="InterPro" id="IPR056861">
    <property type="entry name" value="HMCN1-like_VWA"/>
</dbReference>
<evidence type="ECO:0000256" key="1">
    <source>
        <dbReference type="ARBA" id="ARBA00004613"/>
    </source>
</evidence>
<reference evidence="6" key="1">
    <citation type="submission" date="2018-12" db="EMBL/GenBank/DDBJ databases">
        <title>Tengunoibacter tsumagoiensis gen. nov., sp. nov., Dictyobacter kobayashii sp. nov., D. alpinus sp. nov., and D. joshuensis sp. nov. and description of Dictyobacteraceae fam. nov. within the order Ktedonobacterales isolated from Tengu-no-mugimeshi.</title>
        <authorList>
            <person name="Wang C.M."/>
            <person name="Zheng Y."/>
            <person name="Sakai Y."/>
            <person name="Toyoda A."/>
            <person name="Minakuchi Y."/>
            <person name="Abe K."/>
            <person name="Yokota A."/>
            <person name="Yabe S."/>
        </authorList>
    </citation>
    <scope>NUCLEOTIDE SEQUENCE [LARGE SCALE GENOMIC DNA]</scope>
    <source>
        <strain evidence="6">Uno16</strain>
    </source>
</reference>
<protein>
    <recommendedName>
        <fullName evidence="4">VWFA domain-containing protein</fullName>
    </recommendedName>
</protein>
<dbReference type="SMART" id="SM00327">
    <property type="entry name" value="VWA"/>
    <property type="match status" value="1"/>
</dbReference>
<dbReference type="SUPFAM" id="SSF53300">
    <property type="entry name" value="vWA-like"/>
    <property type="match status" value="1"/>
</dbReference>
<dbReference type="Pfam" id="PF25106">
    <property type="entry name" value="VWA_4"/>
    <property type="match status" value="1"/>
</dbReference>
<dbReference type="GO" id="GO:0004674">
    <property type="term" value="F:protein serine/threonine kinase activity"/>
    <property type="evidence" value="ECO:0007669"/>
    <property type="project" value="TreeGrafter"/>
</dbReference>
<dbReference type="InterPro" id="IPR036465">
    <property type="entry name" value="vWFA_dom_sf"/>
</dbReference>
<dbReference type="PANTHER" id="PTHR47763:SF1">
    <property type="entry name" value="DUF659 DOMAIN-CONTAINING PROTEIN"/>
    <property type="match status" value="1"/>
</dbReference>
<name>A0A402BAI3_9CHLR</name>
<dbReference type="Proteomes" id="UP000287171">
    <property type="component" value="Unassembled WGS sequence"/>
</dbReference>